<accession>A0A7X5Y4U8</accession>
<comment type="subcellular location">
    <subcellularLocation>
        <location evidence="1">Membrane</location>
        <topology evidence="1">Multi-pass membrane protein</topology>
    </subcellularLocation>
</comment>
<feature type="transmembrane region" description="Helical" evidence="6">
    <location>
        <begin position="140"/>
        <end position="162"/>
    </location>
</feature>
<comment type="caution">
    <text evidence="8">The sequence shown here is derived from an EMBL/GenBank/DDBJ whole genome shotgun (WGS) entry which is preliminary data.</text>
</comment>
<dbReference type="GO" id="GO:0022857">
    <property type="term" value="F:transmembrane transporter activity"/>
    <property type="evidence" value="ECO:0007669"/>
    <property type="project" value="InterPro"/>
</dbReference>
<feature type="transmembrane region" description="Helical" evidence="6">
    <location>
        <begin position="53"/>
        <end position="74"/>
    </location>
</feature>
<evidence type="ECO:0000256" key="6">
    <source>
        <dbReference type="SAM" id="Phobius"/>
    </source>
</evidence>
<keyword evidence="2" id="KW-0813">Transport</keyword>
<proteinExistence type="predicted"/>
<dbReference type="CDD" id="cd17328">
    <property type="entry name" value="MFS_spinster_like"/>
    <property type="match status" value="1"/>
</dbReference>
<organism evidence="8 9">
    <name type="scientific">Sphingomonas kaistensis</name>
    <dbReference type="NCBI Taxonomy" id="298708"/>
    <lineage>
        <taxon>Bacteria</taxon>
        <taxon>Pseudomonadati</taxon>
        <taxon>Pseudomonadota</taxon>
        <taxon>Alphaproteobacteria</taxon>
        <taxon>Sphingomonadales</taxon>
        <taxon>Sphingomonadaceae</taxon>
        <taxon>Sphingomonas</taxon>
    </lineage>
</organism>
<keyword evidence="3 6" id="KW-0812">Transmembrane</keyword>
<dbReference type="EMBL" id="JAATJC010000001">
    <property type="protein sequence ID" value="NJC04785.1"/>
    <property type="molecule type" value="Genomic_DNA"/>
</dbReference>
<gene>
    <name evidence="8" type="ORF">GGQ97_000578</name>
</gene>
<feature type="transmembrane region" description="Helical" evidence="6">
    <location>
        <begin position="258"/>
        <end position="277"/>
    </location>
</feature>
<evidence type="ECO:0000313" key="8">
    <source>
        <dbReference type="EMBL" id="NJC04785.1"/>
    </source>
</evidence>
<feature type="transmembrane region" description="Helical" evidence="6">
    <location>
        <begin position="314"/>
        <end position="333"/>
    </location>
</feature>
<dbReference type="PANTHER" id="PTHR23505">
    <property type="entry name" value="SPINSTER"/>
    <property type="match status" value="1"/>
</dbReference>
<dbReference type="InterPro" id="IPR020846">
    <property type="entry name" value="MFS_dom"/>
</dbReference>
<evidence type="ECO:0000256" key="1">
    <source>
        <dbReference type="ARBA" id="ARBA00004141"/>
    </source>
</evidence>
<dbReference type="RefSeq" id="WP_168067559.1">
    <property type="nucleotide sequence ID" value="NZ_JAATJC010000001.1"/>
</dbReference>
<dbReference type="SUPFAM" id="SSF103473">
    <property type="entry name" value="MFS general substrate transporter"/>
    <property type="match status" value="1"/>
</dbReference>
<dbReference type="PROSITE" id="PS50850">
    <property type="entry name" value="MFS"/>
    <property type="match status" value="1"/>
</dbReference>
<feature type="domain" description="Major facilitator superfamily (MFS) profile" evidence="7">
    <location>
        <begin position="15"/>
        <end position="413"/>
    </location>
</feature>
<feature type="transmembrane region" description="Helical" evidence="6">
    <location>
        <begin position="220"/>
        <end position="246"/>
    </location>
</feature>
<name>A0A7X5Y4U8_9SPHN</name>
<feature type="transmembrane region" description="Helical" evidence="6">
    <location>
        <begin position="12"/>
        <end position="33"/>
    </location>
</feature>
<protein>
    <submittedName>
        <fullName evidence="8">Putative MFS family arabinose efflux permease</fullName>
    </submittedName>
</protein>
<dbReference type="InterPro" id="IPR011701">
    <property type="entry name" value="MFS"/>
</dbReference>
<feature type="transmembrane region" description="Helical" evidence="6">
    <location>
        <begin position="107"/>
        <end position="128"/>
    </location>
</feature>
<reference evidence="8 9" key="1">
    <citation type="submission" date="2020-03" db="EMBL/GenBank/DDBJ databases">
        <title>Genomic Encyclopedia of Type Strains, Phase IV (KMG-IV): sequencing the most valuable type-strain genomes for metagenomic binning, comparative biology and taxonomic classification.</title>
        <authorList>
            <person name="Goeker M."/>
        </authorList>
    </citation>
    <scope>NUCLEOTIDE SEQUENCE [LARGE SCALE GENOMIC DNA]</scope>
    <source>
        <strain evidence="8 9">DSM 16846</strain>
    </source>
</reference>
<dbReference type="Pfam" id="PF07690">
    <property type="entry name" value="MFS_1"/>
    <property type="match status" value="1"/>
</dbReference>
<dbReference type="InterPro" id="IPR036259">
    <property type="entry name" value="MFS_trans_sf"/>
</dbReference>
<feature type="transmembrane region" description="Helical" evidence="6">
    <location>
        <begin position="196"/>
        <end position="214"/>
    </location>
</feature>
<dbReference type="Gene3D" id="1.20.1250.20">
    <property type="entry name" value="MFS general substrate transporter like domains"/>
    <property type="match status" value="2"/>
</dbReference>
<keyword evidence="4 6" id="KW-1133">Transmembrane helix</keyword>
<sequence>MTTAARTVSRSPTIILVFLLLAYILNFLDRQILGILLEPIKNDLKFTDSQLGILTGPAFALVYSLFGIPFALLADRTSRSMVITASLGLWSAFTALCGTATGFWQLFAYRLGVGLGEAGGVAPSYALIAERFPPAQRGKALGIFSLGVPIGLGLGAILGSWIAQNFDWRTAFLAMGILGLILAPIFKWVVRDPPRVAGAAAPSMGTLMATFPLVARKPSFWLLALGASLSSLCGYGLATWVASILIRSFDMSLIGAGRFLGSLLLIGGTAGVFLGGLLADRLGGKDRRWYAWLPAIAWLITAPLYALGLMVENLTLVWLLLVIPNALNILWLGPITTAVQHLVEPSKRATASAAFLLINNLIGLGVGPLLIGLISDALKSTYGVESLRYAAMGVLVFYLVAALLTLIAARYLRNDWVDEPQP</sequence>
<feature type="transmembrane region" description="Helical" evidence="6">
    <location>
        <begin position="387"/>
        <end position="412"/>
    </location>
</feature>
<evidence type="ECO:0000256" key="3">
    <source>
        <dbReference type="ARBA" id="ARBA00022692"/>
    </source>
</evidence>
<keyword evidence="9" id="KW-1185">Reference proteome</keyword>
<evidence type="ECO:0000256" key="5">
    <source>
        <dbReference type="ARBA" id="ARBA00023136"/>
    </source>
</evidence>
<dbReference type="AlphaFoldDB" id="A0A7X5Y4U8"/>
<feature type="transmembrane region" description="Helical" evidence="6">
    <location>
        <begin position="289"/>
        <end position="307"/>
    </location>
</feature>
<dbReference type="Proteomes" id="UP000558192">
    <property type="component" value="Unassembled WGS sequence"/>
</dbReference>
<feature type="transmembrane region" description="Helical" evidence="6">
    <location>
        <begin position="81"/>
        <end position="101"/>
    </location>
</feature>
<evidence type="ECO:0000256" key="2">
    <source>
        <dbReference type="ARBA" id="ARBA00022448"/>
    </source>
</evidence>
<feature type="transmembrane region" description="Helical" evidence="6">
    <location>
        <begin position="168"/>
        <end position="189"/>
    </location>
</feature>
<evidence type="ECO:0000256" key="4">
    <source>
        <dbReference type="ARBA" id="ARBA00022989"/>
    </source>
</evidence>
<keyword evidence="5 6" id="KW-0472">Membrane</keyword>
<dbReference type="InterPro" id="IPR044770">
    <property type="entry name" value="MFS_spinster-like"/>
</dbReference>
<evidence type="ECO:0000259" key="7">
    <source>
        <dbReference type="PROSITE" id="PS50850"/>
    </source>
</evidence>
<dbReference type="GO" id="GO:0016020">
    <property type="term" value="C:membrane"/>
    <property type="evidence" value="ECO:0007669"/>
    <property type="project" value="UniProtKB-SubCell"/>
</dbReference>
<evidence type="ECO:0000313" key="9">
    <source>
        <dbReference type="Proteomes" id="UP000558192"/>
    </source>
</evidence>
<feature type="transmembrane region" description="Helical" evidence="6">
    <location>
        <begin position="353"/>
        <end position="375"/>
    </location>
</feature>
<dbReference type="PANTHER" id="PTHR23505:SF79">
    <property type="entry name" value="PROTEIN SPINSTER"/>
    <property type="match status" value="1"/>
</dbReference>